<dbReference type="SUPFAM" id="SSF103515">
    <property type="entry name" value="Autotransporter"/>
    <property type="match status" value="1"/>
</dbReference>
<keyword evidence="3" id="KW-1185">Reference proteome</keyword>
<dbReference type="PROSITE" id="PS51208">
    <property type="entry name" value="AUTOTRANSPORTER"/>
    <property type="match status" value="1"/>
</dbReference>
<dbReference type="SMART" id="SM00710">
    <property type="entry name" value="PbH1"/>
    <property type="match status" value="19"/>
</dbReference>
<sequence length="2475" mass="243816">MMILPARFYHEPFQGACQMALHYTSTIAIASGNRISTAPRRHGHFMLAASALAIAIALPHTAQAQAVPAECDPDVATADATIVCVAPAPEEIEGISTEVDDLTIVIGNDDTPTTVRGTDTNGVRMDGDGDQTLNVINADSQIIGDDDGISIVSDGGALTINSAGTSTGNDGDGIYAGNTEGSADLTVVSEGLAEGSDNGISANNYGSGALSITASDTYGAGDDGIRARNYAGTTDLTVTSTGLAEGRDDGISAVQNGSGALQIMAEDSYGATDSGIVVKNYSGTSVVINSSGSASGGAFGIYADNYGSGALTIDAVDTSGADSYNGGPAAGIAAYNSVSGTDLSITSRGTASSAVDGIFVNNAGTGALSIDAVNANGTARFGIFADNSVYGTDLILTTTGVVSGGLGGISADNEGSGVLVINAAETYGGGFFDAISAYGDVNGTGLTITTTGRTSGASSGLSTGISAKHYGSGAISINTAGEVIGGFGGISADNARTGSDVTISASALISGGSGVGIFATNSGTGSLSITATDVVSEEADGIRAANSDNSDSLSIVSTGTVQGGTEGIDANNQGSGALTIEVNNVIGGTFDPDAVEYGYYGTSNDTSNGNGITAFNSADGTDLIITSTGIAAGGENGIEATNRGSGVLTINANNSYGGTANPAATQYDYYGGFSNYTFNGNGIEARAGSDVTALTINSTGLAAGGLNGIDATNEGTGALTISANNAYGGVADPDASVYGDYYGYYNPTANGDGITALNGETATDLTITSTGTIIGGVNGISAENRGTGSLTITASNAYGGRVDPDASYGSEEGDYFNPTVDGNGIEALNGETATDLTITSTGTASGGDNGISAKNYGSGALAITANNSYGYGDDGISARNYAGGTDLTIRSTGYAYGYDDGISAVNQGSGALTITAADSTGGTDAGIIALNYSDGPLSVTSTGTASGASGIVARNYGAGALSIAAADTMGEQSVGIFAVNSNNGTDLSIVSTGTASGAGVGIYARSYASGTVSVTAADSEGDSFGILAQNFSGTDTTVISTGTARGVNRAGIRVAETGSGQVTIEAVDTFGGYSGIIAGSSGTGIAITSTGTALGGNYGIIARQAFRGELIINAVDVTATSGTGIYASSRFGAENISVTSTGTVTGAQRGITVLNETAGNITIDTVNTVGEGNAGIYAFSQAYNSDITITSRSSSIGDNSGIIVSSFGVEAITVTAKDTTGAGRNGIQIFAQFGFGDITVTSTGTAKGGQNGIRVYNEKSGSTIIDAVDTIGDELDGIYVNNTTLGGDLLISSTGTARGGQNGIQARNYGNGVERDGGETSGALRITAVNTYGGTGSGIVAQNGSPYGPEPIFLPGSELTITSTGIASGATDGITAFNDGTGALTITANNTVGAAFSGIAAFNTSRATDLAIVSTGTATGGVDGIYASNFGTGGLSISVAGDVTGESGDGISAYNSANDATGSTYIYQAPGTITRGAVNGIDADNAGGSLTIVALGTVIGEAGDGIEADNLMTATDLSITSTGLAEGGENGISAKNYGSGALSITANDTIGNSDDGIRARTDGNADGLFVVSTGLAMGEDDGISVDNMGTGATEVTAADSTGVNDAGIVAVSSATAGGIAVISSGTATGGIDGIRAINGGDGNLVIVANDSAGGSYSGITAVNEARGADISVTSTGTATGSLLGIAAFQEGTGTLSVTANNTAGGANGISARNEGAGTDVTVISTGTATGGVTGAPSTLTLLELLTFGVPGGREIVLLGIGAFNSGSGATTIVANDSFGGDLGIAALHTGTDVSVTSAGLAEGGFLGIGVLNQGSGALSIDANDTNGIGYGGILAVNATAGDVSVVSRGTATGAAFGIGVMNYGPGQTAISANNASGGAFGITASSAAGPVSITTTGTVQGGQDGISLTSFAGTADLDLAGQTTGGRYGVAIDGNLQGTVAIRNTGTLGGGQAAVGVTTPADEATPTVTVDLVNDGLIAGRVQFLSGDDRVVNNGTFDATADSNFGAGQDSFENFGVLQVKSAIRRSILGLERFLNRGQIDLVDGTVGTNLALSGNFEGTVNSLLSLDISFDGNGTGESDFLTVEGAATGSTVIAFNPLGDGPRVLTSDILLVDAQTGSIDGAFTIDGSSLNQGLVSFDVTFDAANNDFLLSSAPSEAVFRTASFAESARNLWLQSTDAWAREMAGLRNRTEPSESQLGGSSGSEAGFWVSSFGSKIKRGRAVNSQFNGIINQFDVGYDQDFFGIQAGVDLGSASFGYGLTGGYLSSELGFAGSADSVDYDVLNIGAYLRFDTGPFFGSVLAKYDNVSAVSSSVSGGYSADVDGDVYGATAEIGALFGDRSAFYLEPVASLSWFKATIDDFGTAQGSFAFDEGEGLLGKAGARIGSGFAMAATSATIYASGQYVHQFDGEDLATFTSGGQTVSFANPAIGDYADFALGLGIGKASDPVSGTFEANYITGDDVEGYGAAMRVRFRF</sequence>
<gene>
    <name evidence="2" type="ORF">GRI35_00305</name>
</gene>
<comment type="caution">
    <text evidence="2">The sequence shown here is derived from an EMBL/GenBank/DDBJ whole genome shotgun (WGS) entry which is preliminary data.</text>
</comment>
<protein>
    <recommendedName>
        <fullName evidence="1">Autotransporter domain-containing protein</fullName>
    </recommendedName>
</protein>
<organism evidence="2 3">
    <name type="scientific">Pontixanthobacter aestiaquae</name>
    <dbReference type="NCBI Taxonomy" id="1509367"/>
    <lineage>
        <taxon>Bacteria</taxon>
        <taxon>Pseudomonadati</taxon>
        <taxon>Pseudomonadota</taxon>
        <taxon>Alphaproteobacteria</taxon>
        <taxon>Sphingomonadales</taxon>
        <taxon>Erythrobacteraceae</taxon>
        <taxon>Pontixanthobacter</taxon>
    </lineage>
</organism>
<feature type="domain" description="Autotransporter" evidence="1">
    <location>
        <begin position="2201"/>
        <end position="2475"/>
    </location>
</feature>
<dbReference type="SMART" id="SM00869">
    <property type="entry name" value="Autotransporter"/>
    <property type="match status" value="1"/>
</dbReference>
<evidence type="ECO:0000313" key="2">
    <source>
        <dbReference type="EMBL" id="MXO81812.1"/>
    </source>
</evidence>
<evidence type="ECO:0000313" key="3">
    <source>
        <dbReference type="Proteomes" id="UP000460290"/>
    </source>
</evidence>
<name>A0A844Z393_9SPHN</name>
<dbReference type="RefSeq" id="WP_160612176.1">
    <property type="nucleotide sequence ID" value="NZ_WTYZ01000001.1"/>
</dbReference>
<proteinExistence type="predicted"/>
<dbReference type="InterPro" id="IPR006626">
    <property type="entry name" value="PbH1"/>
</dbReference>
<dbReference type="OrthoDB" id="7416455at2"/>
<dbReference type="EMBL" id="WTYZ01000001">
    <property type="protein sequence ID" value="MXO81812.1"/>
    <property type="molecule type" value="Genomic_DNA"/>
</dbReference>
<accession>A0A844Z393</accession>
<dbReference type="InterPro" id="IPR005546">
    <property type="entry name" value="Autotransporte_beta"/>
</dbReference>
<evidence type="ECO:0000259" key="1">
    <source>
        <dbReference type="PROSITE" id="PS51208"/>
    </source>
</evidence>
<dbReference type="InterPro" id="IPR036709">
    <property type="entry name" value="Autotransporte_beta_dom_sf"/>
</dbReference>
<dbReference type="Proteomes" id="UP000460290">
    <property type="component" value="Unassembled WGS sequence"/>
</dbReference>
<reference evidence="2 3" key="1">
    <citation type="submission" date="2019-12" db="EMBL/GenBank/DDBJ databases">
        <title>Genomic-based taxomic classification of the family Erythrobacteraceae.</title>
        <authorList>
            <person name="Xu L."/>
        </authorList>
    </citation>
    <scope>NUCLEOTIDE SEQUENCE [LARGE SCALE GENOMIC DNA]</scope>
    <source>
        <strain evidence="2 3">KCTC 42006</strain>
    </source>
</reference>